<feature type="non-terminal residue" evidence="3">
    <location>
        <position position="1"/>
    </location>
</feature>
<feature type="region of interest" description="Disordered" evidence="1">
    <location>
        <begin position="161"/>
        <end position="197"/>
    </location>
</feature>
<organism evidence="3">
    <name type="scientific">Drosophila simulans</name>
    <name type="common">Fruit fly</name>
    <dbReference type="NCBI Taxonomy" id="7240"/>
    <lineage>
        <taxon>Eukaryota</taxon>
        <taxon>Metazoa</taxon>
        <taxon>Ecdysozoa</taxon>
        <taxon>Arthropoda</taxon>
        <taxon>Hexapoda</taxon>
        <taxon>Insecta</taxon>
        <taxon>Pterygota</taxon>
        <taxon>Neoptera</taxon>
        <taxon>Endopterygota</taxon>
        <taxon>Diptera</taxon>
        <taxon>Brachycera</taxon>
        <taxon>Muscomorpha</taxon>
        <taxon>Ephydroidea</taxon>
        <taxon>Drosophilidae</taxon>
        <taxon>Drosophila</taxon>
        <taxon>Sophophora</taxon>
    </lineage>
</organism>
<feature type="compositionally biased region" description="Polar residues" evidence="1">
    <location>
        <begin position="178"/>
        <end position="197"/>
    </location>
</feature>
<dbReference type="Pfam" id="PF07530">
    <property type="entry name" value="PRE_C2HC"/>
    <property type="match status" value="1"/>
</dbReference>
<sequence length="510" mass="57937">MDTNNETSNSQLRNKPIDYEEMRQVAGKSPLDIRMELLNQRSSCTESVNLSTITTTITFTSATCNTTSTTTAAISRPSSREKAATRLSDAQKLLTKERKRKTNLTPNHSSKRAVRDAKLEPYPAINSNSNSNNRFAVLDMELDETSDGIETPQVRHDVASTSCASAAPNIPNDDCEPNVTSNSPQQYTDKQNSYKQSKPPQIVLSLTNLNDLYELITEVTSLDNLTVKVNQGETVRILPKDSDTCRAIVNLFVNSGIEFHTYQMKEEKPHRIVVKGPHHSTLTYEIIDNFKTYGFDVLQVHNPRSRRNREEKLNMFFINIKTYAKINDIYDINTICRQKVRIERMRKSSEIAQCIRCQEFGHTAKYCRRHPNCARCGENHLTKLCVLPNDQQPICIHCGGNHTASYKGCQFYQEYLRRSMGTVKKQQPKQARFDKSATNQQQPQQKQQHAIASTPKDHTGCLSYADIARNGNTTAQPRLHNVQLKGTNIKQQHPLDVQSILAQQQEQFMK</sequence>
<dbReference type="OrthoDB" id="7873080at2759"/>
<dbReference type="PANTHER" id="PTHR33273">
    <property type="entry name" value="DOMAIN-CONTAINING PROTEIN, PUTATIVE-RELATED"/>
    <property type="match status" value="1"/>
</dbReference>
<proteinExistence type="predicted"/>
<name>B1NYJ4_DROSI</name>
<dbReference type="EMBL" id="EU168819">
    <property type="protein sequence ID" value="ABY50130.1"/>
    <property type="molecule type" value="Genomic_DNA"/>
</dbReference>
<evidence type="ECO:0000313" key="3">
    <source>
        <dbReference type="EMBL" id="ABY50130.1"/>
    </source>
</evidence>
<feature type="domain" description="Pre-C2HC" evidence="2">
    <location>
        <begin position="283"/>
        <end position="352"/>
    </location>
</feature>
<evidence type="ECO:0000259" key="2">
    <source>
        <dbReference type="SMART" id="SM00596"/>
    </source>
</evidence>
<dbReference type="AlphaFoldDB" id="B1NYJ4"/>
<dbReference type="PANTHER" id="PTHR33273:SF2">
    <property type="entry name" value="ENDONUCLEASE_EXONUCLEASE_PHOSPHATASE DOMAIN-CONTAINING PROTEIN"/>
    <property type="match status" value="1"/>
</dbReference>
<feature type="region of interest" description="Disordered" evidence="1">
    <location>
        <begin position="423"/>
        <end position="456"/>
    </location>
</feature>
<accession>B1NYJ4</accession>
<feature type="non-terminal residue" evidence="3">
    <location>
        <position position="510"/>
    </location>
</feature>
<evidence type="ECO:0000256" key="1">
    <source>
        <dbReference type="SAM" id="MobiDB-lite"/>
    </source>
</evidence>
<dbReference type="SMART" id="SM00596">
    <property type="entry name" value="PRE_C2HC"/>
    <property type="match status" value="1"/>
</dbReference>
<protein>
    <submittedName>
        <fullName evidence="3">Gag-like protein</fullName>
    </submittedName>
</protein>
<reference evidence="3" key="1">
    <citation type="journal article" date="2008" name="BMC Genomics">
        <title>Losing helena: the extinction of a drosophila line-like element.</title>
        <authorList>
            <person name="Rebollo R."/>
            <person name="Lerat E."/>
            <person name="Lopez Kleine L."/>
            <person name="Biemont C."/>
            <person name="Vieira C."/>
        </authorList>
    </citation>
    <scope>NUCLEOTIDE SEQUENCE</scope>
    <source>
        <strain evidence="3">Cann River</strain>
    </source>
</reference>
<dbReference type="InterPro" id="IPR006579">
    <property type="entry name" value="Pre_C2HC_dom"/>
</dbReference>